<dbReference type="STRING" id="760192.Halhy_4213"/>
<protein>
    <submittedName>
        <fullName evidence="1">Uncharacterized protein</fullName>
    </submittedName>
</protein>
<organism evidence="1 2">
    <name type="scientific">Haliscomenobacter hydrossis (strain ATCC 27775 / DSM 1100 / LMG 10767 / O)</name>
    <dbReference type="NCBI Taxonomy" id="760192"/>
    <lineage>
        <taxon>Bacteria</taxon>
        <taxon>Pseudomonadati</taxon>
        <taxon>Bacteroidota</taxon>
        <taxon>Saprospiria</taxon>
        <taxon>Saprospirales</taxon>
        <taxon>Haliscomenobacteraceae</taxon>
        <taxon>Haliscomenobacter</taxon>
    </lineage>
</organism>
<accession>F4L5U8</accession>
<gene>
    <name evidence="1" type="ordered locus">Halhy_4213</name>
</gene>
<evidence type="ECO:0000313" key="1">
    <source>
        <dbReference type="EMBL" id="AEE52058.1"/>
    </source>
</evidence>
<evidence type="ECO:0000313" key="2">
    <source>
        <dbReference type="Proteomes" id="UP000008461"/>
    </source>
</evidence>
<proteinExistence type="predicted"/>
<name>F4L5U8_HALH1</name>
<reference key="2">
    <citation type="submission" date="2011-04" db="EMBL/GenBank/DDBJ databases">
        <title>Complete sequence of chromosome of Haliscomenobacter hydrossis DSM 1100.</title>
        <authorList>
            <consortium name="US DOE Joint Genome Institute (JGI-PGF)"/>
            <person name="Lucas S."/>
            <person name="Han J."/>
            <person name="Lapidus A."/>
            <person name="Bruce D."/>
            <person name="Goodwin L."/>
            <person name="Pitluck S."/>
            <person name="Peters L."/>
            <person name="Kyrpides N."/>
            <person name="Mavromatis K."/>
            <person name="Ivanova N."/>
            <person name="Ovchinnikova G."/>
            <person name="Pagani I."/>
            <person name="Daligault H."/>
            <person name="Detter J.C."/>
            <person name="Han C."/>
            <person name="Land M."/>
            <person name="Hauser L."/>
            <person name="Markowitz V."/>
            <person name="Cheng J.-F."/>
            <person name="Hugenholtz P."/>
            <person name="Woyke T."/>
            <person name="Wu D."/>
            <person name="Verbarg S."/>
            <person name="Frueling A."/>
            <person name="Brambilla E."/>
            <person name="Klenk H.-P."/>
            <person name="Eisen J.A."/>
        </authorList>
    </citation>
    <scope>NUCLEOTIDE SEQUENCE</scope>
    <source>
        <strain>DSM 1100</strain>
    </source>
</reference>
<dbReference type="AlphaFoldDB" id="F4L5U8"/>
<dbReference type="Proteomes" id="UP000008461">
    <property type="component" value="Chromosome"/>
</dbReference>
<sequence length="54" mass="6018">MGLKDKTYLTRTYGESLGKTSVTGYCIKFKKLKDINLDVLEAAIRDGFEAQSLS</sequence>
<keyword evidence="2" id="KW-1185">Reference proteome</keyword>
<dbReference type="EMBL" id="CP002691">
    <property type="protein sequence ID" value="AEE52058.1"/>
    <property type="molecule type" value="Genomic_DNA"/>
</dbReference>
<dbReference type="KEGG" id="hhy:Halhy_4213"/>
<dbReference type="HOGENOM" id="CLU_3043999_0_0_10"/>
<reference evidence="1 2" key="1">
    <citation type="journal article" date="2011" name="Stand. Genomic Sci.">
        <title>Complete genome sequence of Haliscomenobacter hydrossis type strain (O).</title>
        <authorList>
            <consortium name="US DOE Joint Genome Institute (JGI-PGF)"/>
            <person name="Daligault H."/>
            <person name="Lapidus A."/>
            <person name="Zeytun A."/>
            <person name="Nolan M."/>
            <person name="Lucas S."/>
            <person name="Del Rio T.G."/>
            <person name="Tice H."/>
            <person name="Cheng J.F."/>
            <person name="Tapia R."/>
            <person name="Han C."/>
            <person name="Goodwin L."/>
            <person name="Pitluck S."/>
            <person name="Liolios K."/>
            <person name="Pagani I."/>
            <person name="Ivanova N."/>
            <person name="Huntemann M."/>
            <person name="Mavromatis K."/>
            <person name="Mikhailova N."/>
            <person name="Pati A."/>
            <person name="Chen A."/>
            <person name="Palaniappan K."/>
            <person name="Land M."/>
            <person name="Hauser L."/>
            <person name="Brambilla E.M."/>
            <person name="Rohde M."/>
            <person name="Verbarg S."/>
            <person name="Goker M."/>
            <person name="Bristow J."/>
            <person name="Eisen J.A."/>
            <person name="Markowitz V."/>
            <person name="Hugenholtz P."/>
            <person name="Kyrpides N.C."/>
            <person name="Klenk H.P."/>
            <person name="Woyke T."/>
        </authorList>
    </citation>
    <scope>NUCLEOTIDE SEQUENCE [LARGE SCALE GENOMIC DNA]</scope>
    <source>
        <strain evidence="2">ATCC 27775 / DSM 1100 / LMG 10767 / O</strain>
    </source>
</reference>